<protein>
    <submittedName>
        <fullName evidence="2">Uncharacterized protein</fullName>
    </submittedName>
</protein>
<reference evidence="2 3" key="1">
    <citation type="submission" date="2008-04" db="EMBL/GenBank/DDBJ databases">
        <title>Complete sequence of chromosome of Natranaerobius thermophilus JW/NM-WN-LF.</title>
        <authorList>
            <consortium name="US DOE Joint Genome Institute"/>
            <person name="Copeland A."/>
            <person name="Lucas S."/>
            <person name="Lapidus A."/>
            <person name="Glavina del Rio T."/>
            <person name="Dalin E."/>
            <person name="Tice H."/>
            <person name="Bruce D."/>
            <person name="Goodwin L."/>
            <person name="Pitluck S."/>
            <person name="Chertkov O."/>
            <person name="Brettin T."/>
            <person name="Detter J.C."/>
            <person name="Han C."/>
            <person name="Kuske C.R."/>
            <person name="Schmutz J."/>
            <person name="Larimer F."/>
            <person name="Land M."/>
            <person name="Hauser L."/>
            <person name="Kyrpides N."/>
            <person name="Lykidis A."/>
            <person name="Mesbah N.M."/>
            <person name="Wiegel J."/>
        </authorList>
    </citation>
    <scope>NUCLEOTIDE SEQUENCE [LARGE SCALE GENOMIC DNA]</scope>
    <source>
        <strain evidence="3">ATCC BAA-1301 / DSM 18059 / JW/NM-WN-LF</strain>
    </source>
</reference>
<evidence type="ECO:0000313" key="3">
    <source>
        <dbReference type="Proteomes" id="UP000001683"/>
    </source>
</evidence>
<dbReference type="AlphaFoldDB" id="B2A4I4"/>
<keyword evidence="1" id="KW-0812">Transmembrane</keyword>
<proteinExistence type="predicted"/>
<dbReference type="RefSeq" id="WP_012448031.1">
    <property type="nucleotide sequence ID" value="NC_010718.1"/>
</dbReference>
<dbReference type="EMBL" id="CP001034">
    <property type="protein sequence ID" value="ACB85161.1"/>
    <property type="molecule type" value="Genomic_DNA"/>
</dbReference>
<name>B2A4I4_NATTJ</name>
<dbReference type="HOGENOM" id="CLU_3063784_0_0_9"/>
<evidence type="ECO:0000256" key="1">
    <source>
        <dbReference type="SAM" id="Phobius"/>
    </source>
</evidence>
<gene>
    <name evidence="2" type="ordered locus">Nther_1586</name>
</gene>
<dbReference type="InParanoid" id="B2A4I4"/>
<organism evidence="2 3">
    <name type="scientific">Natranaerobius thermophilus (strain ATCC BAA-1301 / DSM 18059 / JW/NM-WN-LF)</name>
    <dbReference type="NCBI Taxonomy" id="457570"/>
    <lineage>
        <taxon>Bacteria</taxon>
        <taxon>Bacillati</taxon>
        <taxon>Bacillota</taxon>
        <taxon>Clostridia</taxon>
        <taxon>Natranaerobiales</taxon>
        <taxon>Natranaerobiaceae</taxon>
        <taxon>Natranaerobius</taxon>
    </lineage>
</organism>
<dbReference type="KEGG" id="nth:Nther_1586"/>
<feature type="transmembrane region" description="Helical" evidence="1">
    <location>
        <begin position="6"/>
        <end position="26"/>
    </location>
</feature>
<reference evidence="2 3" key="2">
    <citation type="journal article" date="2011" name="J. Bacteriol.">
        <title>Complete genome sequence of the anaerobic, halophilic alkalithermophile Natranaerobius thermophilus JW/NM-WN-LF.</title>
        <authorList>
            <person name="Zhao B."/>
            <person name="Mesbah N.M."/>
            <person name="Dalin E."/>
            <person name="Goodwin L."/>
            <person name="Nolan M."/>
            <person name="Pitluck S."/>
            <person name="Chertkov O."/>
            <person name="Brettin T.S."/>
            <person name="Han J."/>
            <person name="Larimer F.W."/>
            <person name="Land M.L."/>
            <person name="Hauser L."/>
            <person name="Kyrpides N."/>
            <person name="Wiegel J."/>
        </authorList>
    </citation>
    <scope>NUCLEOTIDE SEQUENCE [LARGE SCALE GENOMIC DNA]</scope>
    <source>
        <strain evidence="3">ATCC BAA-1301 / DSM 18059 / JW/NM-WN-LF</strain>
    </source>
</reference>
<keyword evidence="1" id="KW-0472">Membrane</keyword>
<dbReference type="Proteomes" id="UP000001683">
    <property type="component" value="Chromosome"/>
</dbReference>
<accession>B2A4I4</accession>
<evidence type="ECO:0000313" key="2">
    <source>
        <dbReference type="EMBL" id="ACB85161.1"/>
    </source>
</evidence>
<sequence>MNMYIFILIFTIFVIALFITWLKGYLDDIKDQNQKIIDLLEKKVRECDQQDKD</sequence>
<keyword evidence="1" id="KW-1133">Transmembrane helix</keyword>
<keyword evidence="3" id="KW-1185">Reference proteome</keyword>